<sequence>MLKPSTVFNPLRHVSTKSKLSLSFGSVLTTMARRGYQSNNKGSSTAPENGQKKAESDSKIPQHERILLEPIRTNVVNSYWKDISNYTHEPGLFLLGESETHRVAHSNQYILNHLRSVINLEQAHGDLIPSIVTKKCCELYESLDKTGKVTFLRLMSQEFGAPRDEISKAARHYIKAMDNQTDGTEKAILRAQQILNQTLAPPFNRFFDNVNKLPGGMRFLIDMRSDMLEILSQDKSDLNIASLSDALKEKLQNWLLGFLELERITWNSPAATLEKLAQYEAVHAFSNWADLKRRVGRGRRCFGFFHRNMPNDPLVFVQVALVTDISNNVQNILNDPSPGHINPSETIRSAIFYSITSQRGLSGVELGNFLIKRVVGVLQEEFPQIHTFCTLSPVPKFKKWLDNQLIRQEPSILLEEDIKLLATLGDKEPMAVFKDIVNSSAWYEDPKASAAVKAPLMRLCARYLLGQKRGYLAYDPVG</sequence>
<gene>
    <name evidence="4" type="ORF">K7432_011655</name>
</gene>
<keyword evidence="5" id="KW-1185">Reference proteome</keyword>
<comment type="caution">
    <text evidence="4">The sequence shown here is derived from an EMBL/GenBank/DDBJ whole genome shotgun (WGS) entry which is preliminary data.</text>
</comment>
<dbReference type="Gene3D" id="1.20.140.90">
    <property type="entry name" value="Malonyl-CoA decarboxylase, oligemerization domain"/>
    <property type="match status" value="1"/>
</dbReference>
<feature type="domain" description="Malonyl-CoA decarboxylase N-terminal" evidence="3">
    <location>
        <begin position="159"/>
        <end position="254"/>
    </location>
</feature>
<accession>A0ABR2VTI0</accession>
<proteinExistence type="predicted"/>
<dbReference type="InterPro" id="IPR007956">
    <property type="entry name" value="Malonyl_CoA_deC_C"/>
</dbReference>
<dbReference type="InterPro" id="IPR038917">
    <property type="entry name" value="Malonyl_CoA_deC"/>
</dbReference>
<dbReference type="PANTHER" id="PTHR28641">
    <property type="match status" value="1"/>
</dbReference>
<evidence type="ECO:0000313" key="4">
    <source>
        <dbReference type="EMBL" id="KAK9701562.1"/>
    </source>
</evidence>
<reference evidence="4 5" key="1">
    <citation type="submission" date="2023-04" db="EMBL/GenBank/DDBJ databases">
        <title>Genome of Basidiobolus ranarum AG-B5.</title>
        <authorList>
            <person name="Stajich J.E."/>
            <person name="Carter-House D."/>
            <person name="Gryganskyi A."/>
        </authorList>
    </citation>
    <scope>NUCLEOTIDE SEQUENCE [LARGE SCALE GENOMIC DNA]</scope>
    <source>
        <strain evidence="4 5">AG-B5</strain>
    </source>
</reference>
<dbReference type="Pfam" id="PF05292">
    <property type="entry name" value="MCD"/>
    <property type="match status" value="1"/>
</dbReference>
<protein>
    <recommendedName>
        <fullName evidence="6">Malonyl-CoA decarboxylase</fullName>
    </recommendedName>
</protein>
<evidence type="ECO:0000259" key="2">
    <source>
        <dbReference type="Pfam" id="PF05292"/>
    </source>
</evidence>
<feature type="domain" description="Malonyl-CoA decarboxylase C-terminal" evidence="2">
    <location>
        <begin position="257"/>
        <end position="477"/>
    </location>
</feature>
<dbReference type="InterPro" id="IPR035372">
    <property type="entry name" value="MCD_N"/>
</dbReference>
<evidence type="ECO:0000256" key="1">
    <source>
        <dbReference type="SAM" id="MobiDB-lite"/>
    </source>
</evidence>
<feature type="region of interest" description="Disordered" evidence="1">
    <location>
        <begin position="35"/>
        <end position="63"/>
    </location>
</feature>
<organism evidence="4 5">
    <name type="scientific">Basidiobolus ranarum</name>
    <dbReference type="NCBI Taxonomy" id="34480"/>
    <lineage>
        <taxon>Eukaryota</taxon>
        <taxon>Fungi</taxon>
        <taxon>Fungi incertae sedis</taxon>
        <taxon>Zoopagomycota</taxon>
        <taxon>Entomophthoromycotina</taxon>
        <taxon>Basidiobolomycetes</taxon>
        <taxon>Basidiobolales</taxon>
        <taxon>Basidiobolaceae</taxon>
        <taxon>Basidiobolus</taxon>
    </lineage>
</organism>
<dbReference type="PANTHER" id="PTHR28641:SF1">
    <property type="entry name" value="MALONYL-COA DECARBOXYLASE, MITOCHONDRIAL"/>
    <property type="match status" value="1"/>
</dbReference>
<feature type="compositionally biased region" description="Polar residues" evidence="1">
    <location>
        <begin position="36"/>
        <end position="48"/>
    </location>
</feature>
<dbReference type="Proteomes" id="UP001479436">
    <property type="component" value="Unassembled WGS sequence"/>
</dbReference>
<evidence type="ECO:0000313" key="5">
    <source>
        <dbReference type="Proteomes" id="UP001479436"/>
    </source>
</evidence>
<dbReference type="EMBL" id="JASJQH010007801">
    <property type="protein sequence ID" value="KAK9701562.1"/>
    <property type="molecule type" value="Genomic_DNA"/>
</dbReference>
<dbReference type="Gene3D" id="3.40.630.150">
    <property type="entry name" value="Malonyl-CoA decarboxylase, catalytic domain"/>
    <property type="match status" value="1"/>
</dbReference>
<feature type="compositionally biased region" description="Basic and acidic residues" evidence="1">
    <location>
        <begin position="50"/>
        <end position="63"/>
    </location>
</feature>
<evidence type="ECO:0008006" key="6">
    <source>
        <dbReference type="Google" id="ProtNLM"/>
    </source>
</evidence>
<dbReference type="InterPro" id="IPR038351">
    <property type="entry name" value="MCD_N_sf"/>
</dbReference>
<evidence type="ECO:0000259" key="3">
    <source>
        <dbReference type="Pfam" id="PF17408"/>
    </source>
</evidence>
<dbReference type="Pfam" id="PF17408">
    <property type="entry name" value="MCD_N"/>
    <property type="match status" value="1"/>
</dbReference>
<dbReference type="InterPro" id="IPR042303">
    <property type="entry name" value="Malonyl_CoA_deC_C_sf"/>
</dbReference>
<name>A0ABR2VTI0_9FUNG</name>